<organism evidence="17 18">
    <name type="scientific">Ferrimonas marina</name>
    <dbReference type="NCBI Taxonomy" id="299255"/>
    <lineage>
        <taxon>Bacteria</taxon>
        <taxon>Pseudomonadati</taxon>
        <taxon>Pseudomonadota</taxon>
        <taxon>Gammaproteobacteria</taxon>
        <taxon>Alteromonadales</taxon>
        <taxon>Ferrimonadaceae</taxon>
        <taxon>Ferrimonas</taxon>
    </lineage>
</organism>
<evidence type="ECO:0000256" key="6">
    <source>
        <dbReference type="ARBA" id="ARBA00022840"/>
    </source>
</evidence>
<dbReference type="NCBIfam" id="NF002904">
    <property type="entry name" value="PRK03512.1"/>
    <property type="match status" value="1"/>
</dbReference>
<dbReference type="STRING" id="299255.SAMN02745129_1134"/>
<evidence type="ECO:0000256" key="11">
    <source>
        <dbReference type="ARBA" id="ARBA00047851"/>
    </source>
</evidence>
<keyword evidence="4" id="KW-0547">Nucleotide-binding</keyword>
<feature type="binding site" evidence="13">
    <location>
        <begin position="378"/>
        <end position="382"/>
    </location>
    <ligand>
        <name>4-amino-2-methyl-5-(diphosphooxymethyl)pyrimidine</name>
        <dbReference type="ChEBI" id="CHEBI:57841"/>
    </ligand>
</feature>
<dbReference type="InterPro" id="IPR034291">
    <property type="entry name" value="TMP_synthase"/>
</dbReference>
<dbReference type="NCBIfam" id="TIGR00097">
    <property type="entry name" value="HMP-P_kinase"/>
    <property type="match status" value="1"/>
</dbReference>
<feature type="binding site" evidence="13">
    <location>
        <position position="449"/>
    </location>
    <ligand>
        <name>4-amino-2-methyl-5-(diphosphooxymethyl)pyrimidine</name>
        <dbReference type="ChEBI" id="CHEBI:57841"/>
    </ligand>
</feature>
<evidence type="ECO:0000256" key="3">
    <source>
        <dbReference type="ARBA" id="ARBA00022723"/>
    </source>
</evidence>
<feature type="binding site" evidence="13">
    <location>
        <position position="430"/>
    </location>
    <ligand>
        <name>Mg(2+)</name>
        <dbReference type="ChEBI" id="CHEBI:18420"/>
    </ligand>
</feature>
<keyword evidence="5 17" id="KW-0418">Kinase</keyword>
<dbReference type="GO" id="GO:0005524">
    <property type="term" value="F:ATP binding"/>
    <property type="evidence" value="ECO:0007669"/>
    <property type="project" value="UniProtKB-KW"/>
</dbReference>
<evidence type="ECO:0000259" key="15">
    <source>
        <dbReference type="Pfam" id="PF02581"/>
    </source>
</evidence>
<dbReference type="PANTHER" id="PTHR20858:SF17">
    <property type="entry name" value="HYDROXYMETHYLPYRIMIDINE_PHOSPHOMETHYLPYRIMIDINE KINASE THI20-RELATED"/>
    <property type="match status" value="1"/>
</dbReference>
<dbReference type="NCBIfam" id="TIGR00693">
    <property type="entry name" value="thiE"/>
    <property type="match status" value="1"/>
</dbReference>
<protein>
    <recommendedName>
        <fullName evidence="13">Thiamine-phosphate synthase</fullName>
        <shortName evidence="13">TP synthase</shortName>
        <shortName evidence="13">TPS</shortName>
        <ecNumber evidence="13">2.5.1.3</ecNumber>
    </recommendedName>
    <alternativeName>
        <fullName evidence="13">Thiamine-phosphate pyrophosphorylase</fullName>
        <shortName evidence="13">TMP pyrophosphorylase</shortName>
        <shortName evidence="13">TMP-PPase</shortName>
    </alternativeName>
</protein>
<dbReference type="InterPro" id="IPR013785">
    <property type="entry name" value="Aldolase_TIM"/>
</dbReference>
<evidence type="ECO:0000259" key="16">
    <source>
        <dbReference type="Pfam" id="PF08543"/>
    </source>
</evidence>
<dbReference type="Proteomes" id="UP000184268">
    <property type="component" value="Unassembled WGS sequence"/>
</dbReference>
<evidence type="ECO:0000256" key="10">
    <source>
        <dbReference type="ARBA" id="ARBA00047334"/>
    </source>
</evidence>
<comment type="similarity">
    <text evidence="13">Belongs to the thiamine-phosphate synthase family.</text>
</comment>
<evidence type="ECO:0000256" key="9">
    <source>
        <dbReference type="ARBA" id="ARBA00023268"/>
    </source>
</evidence>
<dbReference type="GO" id="GO:0008902">
    <property type="term" value="F:hydroxymethylpyrimidine kinase activity"/>
    <property type="evidence" value="ECO:0007669"/>
    <property type="project" value="TreeGrafter"/>
</dbReference>
<feature type="binding site" evidence="13">
    <location>
        <position position="508"/>
    </location>
    <ligand>
        <name>2-[(2R,5Z)-2-carboxy-4-methylthiazol-5(2H)-ylidene]ethyl phosphate</name>
        <dbReference type="ChEBI" id="CHEBI:62899"/>
    </ligand>
</feature>
<evidence type="ECO:0000256" key="4">
    <source>
        <dbReference type="ARBA" id="ARBA00022741"/>
    </source>
</evidence>
<gene>
    <name evidence="13" type="primary">thiE</name>
    <name evidence="17" type="ORF">SAMN02745129_1134</name>
</gene>
<accession>A0A1M5NPL9</accession>
<dbReference type="Pfam" id="PF08543">
    <property type="entry name" value="Phos_pyr_kin"/>
    <property type="match status" value="1"/>
</dbReference>
<keyword evidence="6" id="KW-0067">ATP-binding</keyword>
<proteinExistence type="inferred from homology"/>
<comment type="catalytic activity">
    <reaction evidence="12 13">
        <text>2-[(2R,5Z)-2-carboxy-4-methylthiazol-5(2H)-ylidene]ethyl phosphate + 4-amino-2-methyl-5-(diphosphooxymethyl)pyrimidine + 2 H(+) = thiamine phosphate + CO2 + diphosphate</text>
        <dbReference type="Rhea" id="RHEA:47844"/>
        <dbReference type="ChEBI" id="CHEBI:15378"/>
        <dbReference type="ChEBI" id="CHEBI:16526"/>
        <dbReference type="ChEBI" id="CHEBI:33019"/>
        <dbReference type="ChEBI" id="CHEBI:37575"/>
        <dbReference type="ChEBI" id="CHEBI:57841"/>
        <dbReference type="ChEBI" id="CHEBI:62899"/>
        <dbReference type="EC" id="2.5.1.3"/>
    </reaction>
</comment>
<dbReference type="InterPro" id="IPR004399">
    <property type="entry name" value="HMP/HMP-P_kinase_dom"/>
</dbReference>
<dbReference type="GO" id="GO:0004789">
    <property type="term" value="F:thiamine-phosphate diphosphorylase activity"/>
    <property type="evidence" value="ECO:0007669"/>
    <property type="project" value="UniProtKB-UniRule"/>
</dbReference>
<keyword evidence="8 13" id="KW-0784">Thiamine biosynthesis</keyword>
<keyword evidence="9" id="KW-0511">Multifunctional enzyme</keyword>
<dbReference type="RefSeq" id="WP_082766613.1">
    <property type="nucleotide sequence ID" value="NZ_FQXG01000001.1"/>
</dbReference>
<dbReference type="InterPro" id="IPR022998">
    <property type="entry name" value="ThiamineP_synth_TenI"/>
</dbReference>
<dbReference type="GO" id="GO:0008972">
    <property type="term" value="F:phosphomethylpyrimidine kinase activity"/>
    <property type="evidence" value="ECO:0007669"/>
    <property type="project" value="InterPro"/>
</dbReference>
<dbReference type="Gene3D" id="3.40.1190.20">
    <property type="match status" value="1"/>
</dbReference>
<comment type="catalytic activity">
    <reaction evidence="11 13">
        <text>2-(2-carboxy-4-methylthiazol-5-yl)ethyl phosphate + 4-amino-2-methyl-5-(diphosphooxymethyl)pyrimidine + 2 H(+) = thiamine phosphate + CO2 + diphosphate</text>
        <dbReference type="Rhea" id="RHEA:47848"/>
        <dbReference type="ChEBI" id="CHEBI:15378"/>
        <dbReference type="ChEBI" id="CHEBI:16526"/>
        <dbReference type="ChEBI" id="CHEBI:33019"/>
        <dbReference type="ChEBI" id="CHEBI:37575"/>
        <dbReference type="ChEBI" id="CHEBI:57841"/>
        <dbReference type="ChEBI" id="CHEBI:62890"/>
        <dbReference type="EC" id="2.5.1.3"/>
    </reaction>
</comment>
<comment type="function">
    <text evidence="13">Condenses 4-methyl-5-(beta-hydroxyethyl)thiazole monophosphate (THZ-P) and 2-methyl-4-amino-5-hydroxymethyl pyrimidine pyrophosphate (HMP-PP) to form thiamine monophosphate (TMP).</text>
</comment>
<dbReference type="SUPFAM" id="SSF51391">
    <property type="entry name" value="Thiamin phosphate synthase"/>
    <property type="match status" value="1"/>
</dbReference>
<evidence type="ECO:0000256" key="12">
    <source>
        <dbReference type="ARBA" id="ARBA00047883"/>
    </source>
</evidence>
<dbReference type="HAMAP" id="MF_00097">
    <property type="entry name" value="TMP_synthase"/>
    <property type="match status" value="1"/>
</dbReference>
<keyword evidence="18" id="KW-1185">Reference proteome</keyword>
<dbReference type="Pfam" id="PF02581">
    <property type="entry name" value="TMP-TENI"/>
    <property type="match status" value="1"/>
</dbReference>
<evidence type="ECO:0000256" key="14">
    <source>
        <dbReference type="SAM" id="MobiDB-lite"/>
    </source>
</evidence>
<dbReference type="InterPro" id="IPR036206">
    <property type="entry name" value="ThiamineP_synth_sf"/>
</dbReference>
<feature type="binding site" evidence="13">
    <location>
        <begin position="475"/>
        <end position="477"/>
    </location>
    <ligand>
        <name>2-[(2R,5Z)-2-carboxy-4-methylthiazol-5(2H)-ylidene]ethyl phosphate</name>
        <dbReference type="ChEBI" id="CHEBI:62899"/>
    </ligand>
</feature>
<dbReference type="EMBL" id="FQXG01000001">
    <property type="protein sequence ID" value="SHG91438.1"/>
    <property type="molecule type" value="Genomic_DNA"/>
</dbReference>
<dbReference type="GO" id="GO:0005829">
    <property type="term" value="C:cytosol"/>
    <property type="evidence" value="ECO:0007669"/>
    <property type="project" value="TreeGrafter"/>
</dbReference>
<feature type="binding site" evidence="13">
    <location>
        <position position="411"/>
    </location>
    <ligand>
        <name>Mg(2+)</name>
        <dbReference type="ChEBI" id="CHEBI:18420"/>
    </ligand>
</feature>
<comment type="cofactor">
    <cofactor evidence="13">
        <name>Mg(2+)</name>
        <dbReference type="ChEBI" id="CHEBI:18420"/>
    </cofactor>
    <text evidence="13">Binds 1 Mg(2+) ion per subunit.</text>
</comment>
<dbReference type="GO" id="GO:0009228">
    <property type="term" value="P:thiamine biosynthetic process"/>
    <property type="evidence" value="ECO:0007669"/>
    <property type="project" value="UniProtKB-KW"/>
</dbReference>
<dbReference type="GO" id="GO:0009229">
    <property type="term" value="P:thiamine diphosphate biosynthetic process"/>
    <property type="evidence" value="ECO:0007669"/>
    <property type="project" value="UniProtKB-UniRule"/>
</dbReference>
<evidence type="ECO:0000313" key="17">
    <source>
        <dbReference type="EMBL" id="SHG91438.1"/>
    </source>
</evidence>
<feature type="domain" description="Pyridoxamine kinase/Phosphomethylpyrimidine kinase" evidence="16">
    <location>
        <begin position="44"/>
        <end position="304"/>
    </location>
</feature>
<evidence type="ECO:0000256" key="8">
    <source>
        <dbReference type="ARBA" id="ARBA00022977"/>
    </source>
</evidence>
<dbReference type="OrthoDB" id="9810880at2"/>
<evidence type="ECO:0000256" key="1">
    <source>
        <dbReference type="ARBA" id="ARBA00005165"/>
    </source>
</evidence>
<feature type="region of interest" description="Disordered" evidence="14">
    <location>
        <begin position="1"/>
        <end position="28"/>
    </location>
</feature>
<comment type="caution">
    <text evidence="13">Lacks conserved residue(s) required for the propagation of feature annotation.</text>
</comment>
<dbReference type="CDD" id="cd01169">
    <property type="entry name" value="HMPP_kinase"/>
    <property type="match status" value="1"/>
</dbReference>
<dbReference type="Gene3D" id="3.20.20.70">
    <property type="entry name" value="Aldolase class I"/>
    <property type="match status" value="1"/>
</dbReference>
<dbReference type="AlphaFoldDB" id="A0A1M5NPL9"/>
<dbReference type="UniPathway" id="UPA00060">
    <property type="reaction ID" value="UER00138"/>
</dbReference>
<name>A0A1M5NPL9_9GAMM</name>
<dbReference type="CDD" id="cd00564">
    <property type="entry name" value="TMP_TenI"/>
    <property type="match status" value="1"/>
</dbReference>
<comment type="pathway">
    <text evidence="1 13">Cofactor biosynthesis; thiamine diphosphate biosynthesis; thiamine phosphate from 4-amino-2-methyl-5-diphosphomethylpyrimidine and 4-methyl-5-(2-phosphoethyl)-thiazole: step 1/1.</text>
</comment>
<evidence type="ECO:0000256" key="13">
    <source>
        <dbReference type="HAMAP-Rule" id="MF_00097"/>
    </source>
</evidence>
<dbReference type="InterPro" id="IPR029056">
    <property type="entry name" value="Ribokinase-like"/>
</dbReference>
<dbReference type="PANTHER" id="PTHR20858">
    <property type="entry name" value="PHOSPHOMETHYLPYRIMIDINE KINASE"/>
    <property type="match status" value="1"/>
</dbReference>
<dbReference type="InterPro" id="IPR013749">
    <property type="entry name" value="PM/HMP-P_kinase-1"/>
</dbReference>
<reference evidence="17 18" key="1">
    <citation type="submission" date="2016-11" db="EMBL/GenBank/DDBJ databases">
        <authorList>
            <person name="Jaros S."/>
            <person name="Januszkiewicz K."/>
            <person name="Wedrychowicz H."/>
        </authorList>
    </citation>
    <scope>NUCLEOTIDE SEQUENCE [LARGE SCALE GENOMIC DNA]</scope>
    <source>
        <strain evidence="17 18">DSM 16917</strain>
    </source>
</reference>
<keyword evidence="2 13" id="KW-0808">Transferase</keyword>
<keyword evidence="7 13" id="KW-0460">Magnesium</keyword>
<keyword evidence="3 13" id="KW-0479">Metal-binding</keyword>
<feature type="binding site" evidence="13">
    <location>
        <position position="478"/>
    </location>
    <ligand>
        <name>4-amino-2-methyl-5-(diphosphooxymethyl)pyrimidine</name>
        <dbReference type="ChEBI" id="CHEBI:57841"/>
    </ligand>
</feature>
<evidence type="ECO:0000256" key="7">
    <source>
        <dbReference type="ARBA" id="ARBA00022842"/>
    </source>
</evidence>
<evidence type="ECO:0000256" key="2">
    <source>
        <dbReference type="ARBA" id="ARBA00022679"/>
    </source>
</evidence>
<sequence length="572" mass="59916">MSSDVKDTPTAVGPAVTRPQADSTSEAAAQAQVRPIVWTIAGSDSGGGAGIQADLLTIQDLGGHGCTAITAITAQSSVAVDHVEPISDAGFIAQLDTLWADLKPRAIKIGLLTGPEQVKLLADWLAQRQAEAPGSLPPIVLDPVLVASSGAMLNTTEASDQFDPLLPFIDILTPNGDELAALTGVVLDSPKAVVSACEQLLKRGAKAVLAKGGHLIFDGAETLHGQPAGPRCVDLLYSAELKALFDGPRIDTDNTHGSGCTLSSALATVLAQDYVMEDALAVVRAYLHNGLTASQRFGAGPGPLARTGWPTELASFPRVPLPGSALNRAYGLEAESEQAKLPEAPFTPCEVAELGVYPVVDSVEWVKRLLQLGVKTLQLRIKDQSPEAVEADIALAIELGHAYEARLFINDYWQLAIKHGAYGVHLGQEDMAIADLAAIQRAGLKLGLSTHGYFEILRAHALAPSYIAMGHIFPTPTKQMPSAPQGLTRLHNYVALVQPHRPAVAIGGIDIPRAFEVAKSGVGSIAVVRAVTQAKDVAEALGELQCAFESAPTLPTAAALAAQPQERECSDA</sequence>
<feature type="binding site" evidence="13">
    <location>
        <position position="410"/>
    </location>
    <ligand>
        <name>4-amino-2-methyl-5-(diphosphooxymethyl)pyrimidine</name>
        <dbReference type="ChEBI" id="CHEBI:57841"/>
    </ligand>
</feature>
<comment type="catalytic activity">
    <reaction evidence="10 13">
        <text>4-methyl-5-(2-phosphooxyethyl)-thiazole + 4-amino-2-methyl-5-(diphosphooxymethyl)pyrimidine + H(+) = thiamine phosphate + diphosphate</text>
        <dbReference type="Rhea" id="RHEA:22328"/>
        <dbReference type="ChEBI" id="CHEBI:15378"/>
        <dbReference type="ChEBI" id="CHEBI:33019"/>
        <dbReference type="ChEBI" id="CHEBI:37575"/>
        <dbReference type="ChEBI" id="CHEBI:57841"/>
        <dbReference type="ChEBI" id="CHEBI:58296"/>
        <dbReference type="EC" id="2.5.1.3"/>
    </reaction>
</comment>
<evidence type="ECO:0000313" key="18">
    <source>
        <dbReference type="Proteomes" id="UP000184268"/>
    </source>
</evidence>
<evidence type="ECO:0000256" key="5">
    <source>
        <dbReference type="ARBA" id="ARBA00022777"/>
    </source>
</evidence>
<dbReference type="SUPFAM" id="SSF53613">
    <property type="entry name" value="Ribokinase-like"/>
    <property type="match status" value="1"/>
</dbReference>
<dbReference type="GO" id="GO:0000287">
    <property type="term" value="F:magnesium ion binding"/>
    <property type="evidence" value="ECO:0007669"/>
    <property type="project" value="UniProtKB-UniRule"/>
</dbReference>
<dbReference type="FunFam" id="3.20.20.70:FF:000064">
    <property type="entry name" value="Thiamine-phosphate synthase"/>
    <property type="match status" value="1"/>
</dbReference>
<feature type="domain" description="Thiamine phosphate synthase/TenI" evidence="15">
    <location>
        <begin position="361"/>
        <end position="531"/>
    </location>
</feature>
<dbReference type="EC" id="2.5.1.3" evidence="13"/>